<reference evidence="1 2" key="1">
    <citation type="submission" date="2022-07" db="EMBL/GenBank/DDBJ databases">
        <title>Methylomonas rivi sp. nov., Methylomonas rosea sp. nov., Methylomonas aureus sp. nov. and Methylomonas subterranea sp. nov., four novel methanotrophs isolated from a freshwater creek and the deep terrestrial subsurface.</title>
        <authorList>
            <person name="Abin C."/>
            <person name="Sankaranarayanan K."/>
            <person name="Garner C."/>
            <person name="Sindelar R."/>
            <person name="Kotary K."/>
            <person name="Garner R."/>
            <person name="Barclay S."/>
            <person name="Lawson P."/>
            <person name="Krumholz L."/>
        </authorList>
    </citation>
    <scope>NUCLEOTIDE SEQUENCE [LARGE SCALE GENOMIC DNA]</scope>
    <source>
        <strain evidence="1 2">WSC-6</strain>
    </source>
</reference>
<sequence length="188" mass="21737">MTDAEIELFGRIIQGKKTLLEFGCGGSTVFTAMRKIPNIVSVDSDHAWIDKVSEVDCIKSLLGTGNIKFFHVDIGETTEWGYPKNDSRIREWYKYWLEIWKKINPEDVDCMLVDGRFRVACVLFGISKLASGVPIIVHDFWRRPHYHVITKYLSCIASVDNLAVFITNQNLVRNEMFEDLIHYSFDPR</sequence>
<gene>
    <name evidence="1" type="ORF">NP596_13460</name>
</gene>
<dbReference type="Gene3D" id="3.40.50.150">
    <property type="entry name" value="Vaccinia Virus protein VP39"/>
    <property type="match status" value="1"/>
</dbReference>
<keyword evidence="2" id="KW-1185">Reference proteome</keyword>
<dbReference type="EMBL" id="JANIBK010000075">
    <property type="protein sequence ID" value="MCQ8129465.1"/>
    <property type="molecule type" value="Genomic_DNA"/>
</dbReference>
<protein>
    <recommendedName>
        <fullName evidence="3">Class I SAM-dependent methyltransferase</fullName>
    </recommendedName>
</protein>
<dbReference type="InterPro" id="IPR029063">
    <property type="entry name" value="SAM-dependent_MTases_sf"/>
</dbReference>
<comment type="caution">
    <text evidence="1">The sequence shown here is derived from an EMBL/GenBank/DDBJ whole genome shotgun (WGS) entry which is preliminary data.</text>
</comment>
<evidence type="ECO:0000313" key="2">
    <source>
        <dbReference type="Proteomes" id="UP001524586"/>
    </source>
</evidence>
<organism evidence="1 2">
    <name type="scientific">Methylomonas rivi</name>
    <dbReference type="NCBI Taxonomy" id="2952226"/>
    <lineage>
        <taxon>Bacteria</taxon>
        <taxon>Pseudomonadati</taxon>
        <taxon>Pseudomonadota</taxon>
        <taxon>Gammaproteobacteria</taxon>
        <taxon>Methylococcales</taxon>
        <taxon>Methylococcaceae</taxon>
        <taxon>Methylomonas</taxon>
    </lineage>
</organism>
<name>A0ABT1U6H5_9GAMM</name>
<evidence type="ECO:0008006" key="3">
    <source>
        <dbReference type="Google" id="ProtNLM"/>
    </source>
</evidence>
<dbReference type="RefSeq" id="WP_256615896.1">
    <property type="nucleotide sequence ID" value="NZ_JANIBK010000075.1"/>
</dbReference>
<proteinExistence type="predicted"/>
<evidence type="ECO:0000313" key="1">
    <source>
        <dbReference type="EMBL" id="MCQ8129465.1"/>
    </source>
</evidence>
<accession>A0ABT1U6H5</accession>
<dbReference type="Proteomes" id="UP001524586">
    <property type="component" value="Unassembled WGS sequence"/>
</dbReference>